<name>A0A2S9YRU5_9BACT</name>
<dbReference type="GO" id="GO:0030246">
    <property type="term" value="F:carbohydrate binding"/>
    <property type="evidence" value="ECO:0007669"/>
    <property type="project" value="InterPro"/>
</dbReference>
<dbReference type="InterPro" id="IPR045670">
    <property type="entry name" value="DUF5916"/>
</dbReference>
<evidence type="ECO:0000313" key="4">
    <source>
        <dbReference type="EMBL" id="PRQ07789.1"/>
    </source>
</evidence>
<gene>
    <name evidence="4" type="ORF">ENSA7_24610</name>
</gene>
<accession>A0A2S9YRU5</accession>
<dbReference type="Pfam" id="PF19313">
    <property type="entry name" value="DUF5916"/>
    <property type="match status" value="1"/>
</dbReference>
<dbReference type="GO" id="GO:0004553">
    <property type="term" value="F:hydrolase activity, hydrolyzing O-glycosyl compounds"/>
    <property type="evidence" value="ECO:0007669"/>
    <property type="project" value="InterPro"/>
</dbReference>
<protein>
    <submittedName>
        <fullName evidence="4">Uncharacterized protein</fullName>
    </submittedName>
</protein>
<evidence type="ECO:0000313" key="5">
    <source>
        <dbReference type="Proteomes" id="UP000238823"/>
    </source>
</evidence>
<dbReference type="CDD" id="cd09618">
    <property type="entry name" value="CBM9_like_2"/>
    <property type="match status" value="1"/>
</dbReference>
<dbReference type="Pfam" id="PF06452">
    <property type="entry name" value="CBM9_1"/>
    <property type="match status" value="1"/>
</dbReference>
<dbReference type="InterPro" id="IPR010502">
    <property type="entry name" value="Carb-bd_dom_fam9"/>
</dbReference>
<dbReference type="EMBL" id="PVNL01000049">
    <property type="protein sequence ID" value="PRQ07789.1"/>
    <property type="molecule type" value="Genomic_DNA"/>
</dbReference>
<dbReference type="GO" id="GO:0016052">
    <property type="term" value="P:carbohydrate catabolic process"/>
    <property type="evidence" value="ECO:0007669"/>
    <property type="project" value="InterPro"/>
</dbReference>
<dbReference type="RefSeq" id="WP_181233680.1">
    <property type="nucleotide sequence ID" value="NZ_PVNL01000049.1"/>
</dbReference>
<evidence type="ECO:0000256" key="1">
    <source>
        <dbReference type="SAM" id="MobiDB-lite"/>
    </source>
</evidence>
<reference evidence="4 5" key="1">
    <citation type="submission" date="2018-03" db="EMBL/GenBank/DDBJ databases">
        <title>Draft Genome Sequences of the Obligatory Marine Myxobacteria Enhygromyxa salina SWB007.</title>
        <authorList>
            <person name="Poehlein A."/>
            <person name="Moghaddam J.A."/>
            <person name="Harms H."/>
            <person name="Alanjari M."/>
            <person name="Koenig G.M."/>
            <person name="Daniel R."/>
            <person name="Schaeberle T.F."/>
        </authorList>
    </citation>
    <scope>NUCLEOTIDE SEQUENCE [LARGE SCALE GENOMIC DNA]</scope>
    <source>
        <strain evidence="4 5">SWB007</strain>
    </source>
</reference>
<evidence type="ECO:0000259" key="3">
    <source>
        <dbReference type="Pfam" id="PF19313"/>
    </source>
</evidence>
<proteinExistence type="predicted"/>
<sequence>MPGPPSRLRERDLLRRTSRIAWVLVAALLVGLLRPAPARAGEGPGDEPTPLAPTEGPPQLDSSELTHELPDHDRRGLRLRATRIDEGAITIDGKLDEAQWRSVPALPELIQQSPAFAAEATHKTTIRAAYGADGLYFAFDCDEHHGEVIAPFFQRDQIVASDYVQVEIDSNADHTNGYVFGVSPSGAIFDGQLFRDTSEELLWDGVWQSGAKRSATGWTAEVFVPWSTLRFERVTSQTIGLNFTRVINDQQESDRLSFAPQGEPARVSEAISWYGIEDIDGGLNLELQPFVSGRFLLQRPPDSLDQSWRALPNAGFDLKYGITGDLTLDVAVNPDFGQAEVDAAVLNLGPFEVFFPEKRRFFLESKEIFETRFPLFYSRRVGASPRPDRAQTSERVVLGERERGELVELDPLSRVLGSMRMTGQIAPGWVMGVLTAATGPTFGTQRFTDDLEQRVPVDPYSGWSVVRLRRHFDPQTWVGGIVTNVARLGDAPEATTGGFDYNINLRKRWLHGAQVIATHDGEKSGMGGSASLVRSGRRTSWSASGEFLTPHANFRDLGFMTRNNYARGSTGFAVFNAQPVGDVRSLTGSVDLTLASSFAGQITEKQLSTDWTLETLGLWQFRAFFGGHLPQLDLFETRGNIPYEVPIHWWTGARVSTPRNKRVSASLGANYGEQAGRPGPDVFVDLGFRPIDRLQINFSGSWNGSFDRPRWVAERELDQVPIFARAQIHTTNADVRVTLAITPELSLTSYNQLFYSAAHHTDFLELQAPDLLVPIARDPWFGSVDRGLTSLTSNSIMRWEYLPGSFLFFAYTHRTALPEGDGVIQYQSAKAFTNLVATGARHEDVLFVKLAYLLGF</sequence>
<feature type="domain" description="DUF5916" evidence="3">
    <location>
        <begin position="284"/>
        <end position="854"/>
    </location>
</feature>
<dbReference type="SUPFAM" id="SSF49344">
    <property type="entry name" value="CBD9-like"/>
    <property type="match status" value="1"/>
</dbReference>
<dbReference type="Proteomes" id="UP000238823">
    <property type="component" value="Unassembled WGS sequence"/>
</dbReference>
<organism evidence="4 5">
    <name type="scientific">Enhygromyxa salina</name>
    <dbReference type="NCBI Taxonomy" id="215803"/>
    <lineage>
        <taxon>Bacteria</taxon>
        <taxon>Pseudomonadati</taxon>
        <taxon>Myxococcota</taxon>
        <taxon>Polyangia</taxon>
        <taxon>Nannocystales</taxon>
        <taxon>Nannocystaceae</taxon>
        <taxon>Enhygromyxa</taxon>
    </lineage>
</organism>
<feature type="compositionally biased region" description="Basic and acidic residues" evidence="1">
    <location>
        <begin position="64"/>
        <end position="74"/>
    </location>
</feature>
<feature type="region of interest" description="Disordered" evidence="1">
    <location>
        <begin position="39"/>
        <end position="74"/>
    </location>
</feature>
<dbReference type="AlphaFoldDB" id="A0A2S9YRU5"/>
<evidence type="ECO:0000259" key="2">
    <source>
        <dbReference type="Pfam" id="PF06452"/>
    </source>
</evidence>
<feature type="domain" description="Carbohydrate-binding" evidence="2">
    <location>
        <begin position="91"/>
        <end position="253"/>
    </location>
</feature>
<dbReference type="Gene3D" id="2.60.40.1190">
    <property type="match status" value="1"/>
</dbReference>
<comment type="caution">
    <text evidence="4">The sequence shown here is derived from an EMBL/GenBank/DDBJ whole genome shotgun (WGS) entry which is preliminary data.</text>
</comment>